<dbReference type="Proteomes" id="UP000432464">
    <property type="component" value="Unassembled WGS sequence"/>
</dbReference>
<proteinExistence type="predicted"/>
<sequence>MYGFEGGNETLDTCGIAELAAAMAALSESVLHGNLTPFTDGEVVDLMQRLEIRQLEITKTSLSENFPAPQSDLGVRPLSCVGQ</sequence>
<comment type="caution">
    <text evidence="1">The sequence shown here is derived from an EMBL/GenBank/DDBJ whole genome shotgun (WGS) entry which is preliminary data.</text>
</comment>
<gene>
    <name evidence="1" type="ORF">GLP40_13755</name>
</gene>
<evidence type="ECO:0000313" key="1">
    <source>
        <dbReference type="EMBL" id="MTE13832.1"/>
    </source>
</evidence>
<dbReference type="AlphaFoldDB" id="A0A6I3KV33"/>
<dbReference type="EMBL" id="WMBB01000006">
    <property type="protein sequence ID" value="MTE13832.1"/>
    <property type="molecule type" value="Genomic_DNA"/>
</dbReference>
<dbReference type="RefSeq" id="WP_154788319.1">
    <property type="nucleotide sequence ID" value="NZ_WMBB01000006.1"/>
</dbReference>
<keyword evidence="2" id="KW-1185">Reference proteome</keyword>
<protein>
    <submittedName>
        <fullName evidence="1">Uncharacterized protein</fullName>
    </submittedName>
</protein>
<organism evidence="1 2">
    <name type="scientific">Nocardia aurantiaca</name>
    <dbReference type="NCBI Taxonomy" id="2675850"/>
    <lineage>
        <taxon>Bacteria</taxon>
        <taxon>Bacillati</taxon>
        <taxon>Actinomycetota</taxon>
        <taxon>Actinomycetes</taxon>
        <taxon>Mycobacteriales</taxon>
        <taxon>Nocardiaceae</taxon>
        <taxon>Nocardia</taxon>
    </lineage>
</organism>
<evidence type="ECO:0000313" key="2">
    <source>
        <dbReference type="Proteomes" id="UP000432464"/>
    </source>
</evidence>
<reference evidence="1 2" key="1">
    <citation type="submission" date="2019-11" db="EMBL/GenBank/DDBJ databases">
        <title>Nocardia sp. nov. CT2-14 isolated from soil.</title>
        <authorList>
            <person name="Kanchanasin P."/>
            <person name="Tanasupawat S."/>
            <person name="Yuki M."/>
            <person name="Kudo T."/>
        </authorList>
    </citation>
    <scope>NUCLEOTIDE SEQUENCE [LARGE SCALE GENOMIC DNA]</scope>
    <source>
        <strain evidence="1 2">CT2-14</strain>
    </source>
</reference>
<accession>A0A6I3KV33</accession>
<name>A0A6I3KV33_9NOCA</name>